<feature type="non-terminal residue" evidence="2">
    <location>
        <position position="1"/>
    </location>
</feature>
<dbReference type="Pfam" id="PF13456">
    <property type="entry name" value="RVT_3"/>
    <property type="match status" value="1"/>
</dbReference>
<dbReference type="PANTHER" id="PTHR48475:SF1">
    <property type="entry name" value="RNASE H TYPE-1 DOMAIN-CONTAINING PROTEIN"/>
    <property type="match status" value="1"/>
</dbReference>
<dbReference type="Gene3D" id="3.30.420.10">
    <property type="entry name" value="Ribonuclease H-like superfamily/Ribonuclease H"/>
    <property type="match status" value="1"/>
</dbReference>
<dbReference type="InterPro" id="IPR002156">
    <property type="entry name" value="RNaseH_domain"/>
</dbReference>
<dbReference type="GO" id="GO:0004523">
    <property type="term" value="F:RNA-DNA hybrid ribonuclease activity"/>
    <property type="evidence" value="ECO:0007669"/>
    <property type="project" value="InterPro"/>
</dbReference>
<gene>
    <name evidence="2" type="ORF">PHMEG_00038767</name>
</gene>
<evidence type="ECO:0000313" key="3">
    <source>
        <dbReference type="Proteomes" id="UP000198211"/>
    </source>
</evidence>
<dbReference type="STRING" id="4795.A0A225UGV4"/>
<dbReference type="SUPFAM" id="SSF53098">
    <property type="entry name" value="Ribonuclease H-like"/>
    <property type="match status" value="1"/>
</dbReference>
<dbReference type="OrthoDB" id="1730596at2759"/>
<proteinExistence type="predicted"/>
<organism evidence="2 3">
    <name type="scientific">Phytophthora megakarya</name>
    <dbReference type="NCBI Taxonomy" id="4795"/>
    <lineage>
        <taxon>Eukaryota</taxon>
        <taxon>Sar</taxon>
        <taxon>Stramenopiles</taxon>
        <taxon>Oomycota</taxon>
        <taxon>Peronosporomycetes</taxon>
        <taxon>Peronosporales</taxon>
        <taxon>Peronosporaceae</taxon>
        <taxon>Phytophthora</taxon>
    </lineage>
</organism>
<dbReference type="InterPro" id="IPR036397">
    <property type="entry name" value="RNaseH_sf"/>
</dbReference>
<dbReference type="AlphaFoldDB" id="A0A225UGV4"/>
<keyword evidence="3" id="KW-1185">Reference proteome</keyword>
<dbReference type="GO" id="GO:0003676">
    <property type="term" value="F:nucleic acid binding"/>
    <property type="evidence" value="ECO:0007669"/>
    <property type="project" value="InterPro"/>
</dbReference>
<name>A0A225UGV4_9STRA</name>
<dbReference type="EMBL" id="NBNE01018403">
    <property type="protein sequence ID" value="OWY92292.1"/>
    <property type="molecule type" value="Genomic_DNA"/>
</dbReference>
<accession>A0A225UGV4</accession>
<feature type="domain" description="RNase H type-1" evidence="1">
    <location>
        <begin position="55"/>
        <end position="151"/>
    </location>
</feature>
<reference evidence="3" key="1">
    <citation type="submission" date="2017-03" db="EMBL/GenBank/DDBJ databases">
        <title>Phytopthora megakarya and P. palmivora, two closely related causual agents of cacao black pod achieved similar genome size and gene model numbers by different mechanisms.</title>
        <authorList>
            <person name="Ali S."/>
            <person name="Shao J."/>
            <person name="Larry D.J."/>
            <person name="Kronmiller B."/>
            <person name="Shen D."/>
            <person name="Strem M.D."/>
            <person name="Melnick R.L."/>
            <person name="Guiltinan M.J."/>
            <person name="Tyler B.M."/>
            <person name="Meinhardt L.W."/>
            <person name="Bailey B.A."/>
        </authorList>
    </citation>
    <scope>NUCLEOTIDE SEQUENCE [LARGE SCALE GENOMIC DNA]</scope>
    <source>
        <strain evidence="3">zdho120</strain>
    </source>
</reference>
<dbReference type="Proteomes" id="UP000198211">
    <property type="component" value="Unassembled WGS sequence"/>
</dbReference>
<comment type="caution">
    <text evidence="2">The sequence shown here is derived from an EMBL/GenBank/DDBJ whole genome shotgun (WGS) entry which is preliminary data.</text>
</comment>
<sequence length="283" mass="31793">NVDLDDSLALVAPPTKGSLSTRLDPSLLYAQLPYDYEEFVVSFDGSAKTEKNGGYGIAASAYLKQTTVNMAEYGGMNHGVIAALEHGAEDLVIVGDSRLAIQQSLGVFACRKDSLMTLLNRHRQLVAKLKSVRYLHVVWEYNAAADSLAGEALESKVSKVVLNDHRKTELKELNRIQEIICEPSSDDIKDDNTSSETFVQFLDGKIRYIHAMDSEILLQRKTFADFAHQERAEVSATTRSQTKTKKKRVHFEDEVPELKELPMLSQLEQSTRTRKRKYNDLVL</sequence>
<evidence type="ECO:0000313" key="2">
    <source>
        <dbReference type="EMBL" id="OWY92292.1"/>
    </source>
</evidence>
<evidence type="ECO:0000259" key="1">
    <source>
        <dbReference type="Pfam" id="PF13456"/>
    </source>
</evidence>
<protein>
    <recommendedName>
        <fullName evidence="1">RNase H type-1 domain-containing protein</fullName>
    </recommendedName>
</protein>
<dbReference type="InterPro" id="IPR012337">
    <property type="entry name" value="RNaseH-like_sf"/>
</dbReference>
<dbReference type="PANTHER" id="PTHR48475">
    <property type="entry name" value="RIBONUCLEASE H"/>
    <property type="match status" value="1"/>
</dbReference>